<proteinExistence type="predicted"/>
<protein>
    <submittedName>
        <fullName evidence="1">Uncharacterized protein</fullName>
    </submittedName>
</protein>
<comment type="caution">
    <text evidence="1">The sequence shown here is derived from an EMBL/GenBank/DDBJ whole genome shotgun (WGS) entry which is preliminary data.</text>
</comment>
<dbReference type="EMBL" id="CM042011">
    <property type="protein sequence ID" value="KAI3768594.1"/>
    <property type="molecule type" value="Genomic_DNA"/>
</dbReference>
<keyword evidence="2" id="KW-1185">Reference proteome</keyword>
<evidence type="ECO:0000313" key="1">
    <source>
        <dbReference type="EMBL" id="KAI3768594.1"/>
    </source>
</evidence>
<reference evidence="2" key="1">
    <citation type="journal article" date="2022" name="Mol. Ecol. Resour.">
        <title>The genomes of chicory, endive, great burdock and yacon provide insights into Asteraceae palaeo-polyploidization history and plant inulin production.</title>
        <authorList>
            <person name="Fan W."/>
            <person name="Wang S."/>
            <person name="Wang H."/>
            <person name="Wang A."/>
            <person name="Jiang F."/>
            <person name="Liu H."/>
            <person name="Zhao H."/>
            <person name="Xu D."/>
            <person name="Zhang Y."/>
        </authorList>
    </citation>
    <scope>NUCLEOTIDE SEQUENCE [LARGE SCALE GENOMIC DNA]</scope>
    <source>
        <strain evidence="2">cv. Punajuju</strain>
    </source>
</reference>
<evidence type="ECO:0000313" key="2">
    <source>
        <dbReference type="Proteomes" id="UP001055811"/>
    </source>
</evidence>
<name>A0ACB9FB97_CICIN</name>
<reference evidence="1 2" key="2">
    <citation type="journal article" date="2022" name="Mol. Ecol. Resour.">
        <title>The genomes of chicory, endive, great burdock and yacon provide insights into Asteraceae paleo-polyploidization history and plant inulin production.</title>
        <authorList>
            <person name="Fan W."/>
            <person name="Wang S."/>
            <person name="Wang H."/>
            <person name="Wang A."/>
            <person name="Jiang F."/>
            <person name="Liu H."/>
            <person name="Zhao H."/>
            <person name="Xu D."/>
            <person name="Zhang Y."/>
        </authorList>
    </citation>
    <scope>NUCLEOTIDE SEQUENCE [LARGE SCALE GENOMIC DNA]</scope>
    <source>
        <strain evidence="2">cv. Punajuju</strain>
        <tissue evidence="1">Leaves</tissue>
    </source>
</reference>
<dbReference type="Proteomes" id="UP001055811">
    <property type="component" value="Linkage Group LG03"/>
</dbReference>
<gene>
    <name evidence="1" type="ORF">L2E82_19422</name>
</gene>
<accession>A0ACB9FB97</accession>
<sequence length="78" mass="8731">MKKAARSEKEEGNERGKMGIGTRLQRAVVVDTWRCFLFLSNTTGLLAGVFGIAATVIGNTILFYPFHLLERLKNFQKA</sequence>
<organism evidence="1 2">
    <name type="scientific">Cichorium intybus</name>
    <name type="common">Chicory</name>
    <dbReference type="NCBI Taxonomy" id="13427"/>
    <lineage>
        <taxon>Eukaryota</taxon>
        <taxon>Viridiplantae</taxon>
        <taxon>Streptophyta</taxon>
        <taxon>Embryophyta</taxon>
        <taxon>Tracheophyta</taxon>
        <taxon>Spermatophyta</taxon>
        <taxon>Magnoliopsida</taxon>
        <taxon>eudicotyledons</taxon>
        <taxon>Gunneridae</taxon>
        <taxon>Pentapetalae</taxon>
        <taxon>asterids</taxon>
        <taxon>campanulids</taxon>
        <taxon>Asterales</taxon>
        <taxon>Asteraceae</taxon>
        <taxon>Cichorioideae</taxon>
        <taxon>Cichorieae</taxon>
        <taxon>Cichoriinae</taxon>
        <taxon>Cichorium</taxon>
    </lineage>
</organism>